<evidence type="ECO:0000256" key="6">
    <source>
        <dbReference type="ARBA" id="ARBA00035163"/>
    </source>
</evidence>
<evidence type="ECO:0000256" key="5">
    <source>
        <dbReference type="ARBA" id="ARBA00023274"/>
    </source>
</evidence>
<evidence type="ECO:0000313" key="9">
    <source>
        <dbReference type="EMBL" id="ETO91320.1"/>
    </source>
</evidence>
<dbReference type="PRINTS" id="PR00975">
    <property type="entry name" value="RIBOSOMALS19"/>
</dbReference>
<evidence type="ECO:0000256" key="3">
    <source>
        <dbReference type="ARBA" id="ARBA00022884"/>
    </source>
</evidence>
<comment type="similarity">
    <text evidence="1 7 8">Belongs to the universal ribosomal protein uS19 family.</text>
</comment>
<dbReference type="Proteomes" id="UP000018951">
    <property type="component" value="Unassembled WGS sequence"/>
</dbReference>
<dbReference type="GO" id="GO:0006412">
    <property type="term" value="P:translation"/>
    <property type="evidence" value="ECO:0007669"/>
    <property type="project" value="UniProtKB-UniRule"/>
</dbReference>
<organism evidence="9 10">
    <name type="scientific">Candidatus Xenolissoclinum pacificiensis L6</name>
    <dbReference type="NCBI Taxonomy" id="1401685"/>
    <lineage>
        <taxon>Bacteria</taxon>
        <taxon>Pseudomonadati</taxon>
        <taxon>Pseudomonadota</taxon>
        <taxon>Alphaproteobacteria</taxon>
        <taxon>Rickettsiales</taxon>
        <taxon>Anaplasmataceae</taxon>
        <taxon>Candidatus Xenolissoclinum</taxon>
    </lineage>
</organism>
<dbReference type="PROSITE" id="PS00323">
    <property type="entry name" value="RIBOSOMAL_S19"/>
    <property type="match status" value="1"/>
</dbReference>
<dbReference type="SUPFAM" id="SSF54570">
    <property type="entry name" value="Ribosomal protein S19"/>
    <property type="match status" value="1"/>
</dbReference>
<reference evidence="9 10" key="1">
    <citation type="journal article" date="2013" name="PLoS ONE">
        <title>Bacterial endosymbiosis in a chordate host: long-term co-evolution and conservation of secondary metabolism.</title>
        <authorList>
            <person name="Kwan J.C."/>
            <person name="Schmidt E.W."/>
        </authorList>
    </citation>
    <scope>NUCLEOTIDE SEQUENCE [LARGE SCALE GENOMIC DNA]</scope>
    <source>
        <strain evidence="10">L6</strain>
    </source>
</reference>
<evidence type="ECO:0000256" key="1">
    <source>
        <dbReference type="ARBA" id="ARBA00007345"/>
    </source>
</evidence>
<evidence type="ECO:0000313" key="10">
    <source>
        <dbReference type="Proteomes" id="UP000018951"/>
    </source>
</evidence>
<proteinExistence type="inferred from homology"/>
<dbReference type="GO" id="GO:0003735">
    <property type="term" value="F:structural constituent of ribosome"/>
    <property type="evidence" value="ECO:0007669"/>
    <property type="project" value="InterPro"/>
</dbReference>
<dbReference type="GO" id="GO:0019843">
    <property type="term" value="F:rRNA binding"/>
    <property type="evidence" value="ECO:0007669"/>
    <property type="project" value="UniProtKB-UniRule"/>
</dbReference>
<dbReference type="InterPro" id="IPR023575">
    <property type="entry name" value="Ribosomal_uS19_SF"/>
</dbReference>
<dbReference type="PANTHER" id="PTHR11880">
    <property type="entry name" value="RIBOSOMAL PROTEIN S19P FAMILY MEMBER"/>
    <property type="match status" value="1"/>
</dbReference>
<dbReference type="GO" id="GO:0000028">
    <property type="term" value="P:ribosomal small subunit assembly"/>
    <property type="evidence" value="ECO:0007669"/>
    <property type="project" value="TreeGrafter"/>
</dbReference>
<comment type="caution">
    <text evidence="9">The sequence shown here is derived from an EMBL/GenBank/DDBJ whole genome shotgun (WGS) entry which is preliminary data.</text>
</comment>
<protein>
    <recommendedName>
        <fullName evidence="6 7">Small ribosomal subunit protein uS19</fullName>
    </recommendedName>
</protein>
<dbReference type="InterPro" id="IPR005732">
    <property type="entry name" value="Ribosomal_uS19_bac-type"/>
</dbReference>
<dbReference type="PIRSF" id="PIRSF002144">
    <property type="entry name" value="Ribosomal_S19"/>
    <property type="match status" value="1"/>
</dbReference>
<dbReference type="PATRIC" id="fig|1401685.3.peg.519"/>
<comment type="function">
    <text evidence="7">Protein S19 forms a complex with S13 that binds strongly to the 16S ribosomal RNA.</text>
</comment>
<sequence>MARSVWKGPFCDNSLFRALRKYKNKEISYIKTRSRSSVVLIDFIGCWIHVYNGKKYVPVKISENMVGYKLGEFAPTRTFTGHSGNRKAVRK</sequence>
<evidence type="ECO:0000256" key="2">
    <source>
        <dbReference type="ARBA" id="ARBA00022730"/>
    </source>
</evidence>
<evidence type="ECO:0000256" key="8">
    <source>
        <dbReference type="RuleBase" id="RU003485"/>
    </source>
</evidence>
<dbReference type="NCBIfam" id="TIGR01050">
    <property type="entry name" value="rpsS_bact"/>
    <property type="match status" value="1"/>
</dbReference>
<keyword evidence="10" id="KW-1185">Reference proteome</keyword>
<name>W2UZP4_9RICK</name>
<dbReference type="STRING" id="1401685.P857_229"/>
<dbReference type="Pfam" id="PF00203">
    <property type="entry name" value="Ribosomal_S19"/>
    <property type="match status" value="1"/>
</dbReference>
<dbReference type="InterPro" id="IPR020934">
    <property type="entry name" value="Ribosomal_uS19_CS"/>
</dbReference>
<dbReference type="AlphaFoldDB" id="W2UZP4"/>
<keyword evidence="4 7" id="KW-0689">Ribosomal protein</keyword>
<dbReference type="GO" id="GO:0015935">
    <property type="term" value="C:small ribosomal subunit"/>
    <property type="evidence" value="ECO:0007669"/>
    <property type="project" value="InterPro"/>
</dbReference>
<keyword evidence="3 7" id="KW-0694">RNA-binding</keyword>
<dbReference type="HAMAP" id="MF_00531">
    <property type="entry name" value="Ribosomal_uS19"/>
    <property type="match status" value="1"/>
</dbReference>
<keyword evidence="2 7" id="KW-0699">rRNA-binding</keyword>
<evidence type="ECO:0000256" key="7">
    <source>
        <dbReference type="HAMAP-Rule" id="MF_00531"/>
    </source>
</evidence>
<keyword evidence="5 7" id="KW-0687">Ribonucleoprotein</keyword>
<dbReference type="InterPro" id="IPR002222">
    <property type="entry name" value="Ribosomal_uS19"/>
</dbReference>
<accession>W2UZP4</accession>
<dbReference type="FunFam" id="3.30.860.10:FF:000001">
    <property type="entry name" value="30S ribosomal protein S19"/>
    <property type="match status" value="1"/>
</dbReference>
<dbReference type="Gene3D" id="3.30.860.10">
    <property type="entry name" value="30s Ribosomal Protein S19, Chain A"/>
    <property type="match status" value="1"/>
</dbReference>
<gene>
    <name evidence="7 9" type="primary">rpsS</name>
    <name evidence="9" type="ORF">P857_229</name>
</gene>
<dbReference type="GO" id="GO:0005737">
    <property type="term" value="C:cytoplasm"/>
    <property type="evidence" value="ECO:0007669"/>
    <property type="project" value="UniProtKB-ARBA"/>
</dbReference>
<dbReference type="PANTHER" id="PTHR11880:SF8">
    <property type="entry name" value="SMALL RIBOSOMAL SUBUNIT PROTEIN US19M"/>
    <property type="match status" value="1"/>
</dbReference>
<dbReference type="EMBL" id="AXCJ01000005">
    <property type="protein sequence ID" value="ETO91320.1"/>
    <property type="molecule type" value="Genomic_DNA"/>
</dbReference>
<evidence type="ECO:0000256" key="4">
    <source>
        <dbReference type="ARBA" id="ARBA00022980"/>
    </source>
</evidence>